<dbReference type="AlphaFoldDB" id="A0A7S9KP70"/>
<feature type="region of interest" description="Disordered" evidence="10">
    <location>
        <begin position="97"/>
        <end position="163"/>
    </location>
</feature>
<reference evidence="13 14" key="1">
    <citation type="journal article" date="2018" name="PLoS Genet.">
        <title>Repeat elements organise 3D genome structure and mediate transcription in the filamentous fungus Epichloe festucae.</title>
        <authorList>
            <person name="Winter D.J."/>
            <person name="Ganley A.R.D."/>
            <person name="Young C.A."/>
            <person name="Liachko I."/>
            <person name="Schardl C.L."/>
            <person name="Dupont P.Y."/>
            <person name="Berry D."/>
            <person name="Ram A."/>
            <person name="Scott B."/>
            <person name="Cox M.P."/>
        </authorList>
    </citation>
    <scope>NUCLEOTIDE SEQUENCE [LARGE SCALE GENOMIC DNA]</scope>
    <source>
        <strain evidence="13 14">Fl1</strain>
    </source>
</reference>
<keyword evidence="5" id="KW-0325">Glycoprotein</keyword>
<dbReference type="GO" id="GO:0098552">
    <property type="term" value="C:side of membrane"/>
    <property type="evidence" value="ECO:0007669"/>
    <property type="project" value="UniProtKB-KW"/>
</dbReference>
<keyword evidence="14" id="KW-1185">Reference proteome</keyword>
<dbReference type="EMBL" id="CP031386">
    <property type="protein sequence ID" value="QPG96234.1"/>
    <property type="molecule type" value="Genomic_DNA"/>
</dbReference>
<evidence type="ECO:0000256" key="11">
    <source>
        <dbReference type="SAM" id="SignalP"/>
    </source>
</evidence>
<dbReference type="PROSITE" id="PS52012">
    <property type="entry name" value="CFEM"/>
    <property type="match status" value="1"/>
</dbReference>
<keyword evidence="8" id="KW-0449">Lipoprotein</keyword>
<keyword evidence="4" id="KW-0964">Secreted</keyword>
<evidence type="ECO:0000256" key="8">
    <source>
        <dbReference type="ARBA" id="ARBA00023288"/>
    </source>
</evidence>
<dbReference type="InterPro" id="IPR008427">
    <property type="entry name" value="Extracellular_membr_CFEM_dom"/>
</dbReference>
<dbReference type="Proteomes" id="UP000594364">
    <property type="component" value="Chromosome 2"/>
</dbReference>
<evidence type="ECO:0000256" key="7">
    <source>
        <dbReference type="ARBA" id="ARBA00023157"/>
    </source>
</evidence>
<name>A0A7S9KP70_EPIFF</name>
<accession>A0A7S9KP70</accession>
<evidence type="ECO:0000256" key="6">
    <source>
        <dbReference type="ARBA" id="ARBA00022729"/>
    </source>
</evidence>
<evidence type="ECO:0000259" key="12">
    <source>
        <dbReference type="PROSITE" id="PS52012"/>
    </source>
</evidence>
<protein>
    <recommendedName>
        <fullName evidence="12">CFEM domain-containing protein</fullName>
    </recommendedName>
</protein>
<evidence type="ECO:0000313" key="13">
    <source>
        <dbReference type="EMBL" id="QPG96234.1"/>
    </source>
</evidence>
<gene>
    <name evidence="13" type="ORF">C2857_003615</name>
</gene>
<evidence type="ECO:0000256" key="2">
    <source>
        <dbReference type="ARBA" id="ARBA00004613"/>
    </source>
</evidence>
<comment type="caution">
    <text evidence="9">Lacks conserved residue(s) required for the propagation of feature annotation.</text>
</comment>
<evidence type="ECO:0000313" key="14">
    <source>
        <dbReference type="Proteomes" id="UP000594364"/>
    </source>
</evidence>
<dbReference type="GO" id="GO:0005576">
    <property type="term" value="C:extracellular region"/>
    <property type="evidence" value="ECO:0007669"/>
    <property type="project" value="UniProtKB-SubCell"/>
</dbReference>
<keyword evidence="5" id="KW-0336">GPI-anchor</keyword>
<evidence type="ECO:0000256" key="9">
    <source>
        <dbReference type="PROSITE-ProRule" id="PRU01356"/>
    </source>
</evidence>
<evidence type="ECO:0000256" key="1">
    <source>
        <dbReference type="ARBA" id="ARBA00004589"/>
    </source>
</evidence>
<evidence type="ECO:0000256" key="10">
    <source>
        <dbReference type="SAM" id="MobiDB-lite"/>
    </source>
</evidence>
<evidence type="ECO:0000256" key="4">
    <source>
        <dbReference type="ARBA" id="ARBA00022525"/>
    </source>
</evidence>
<evidence type="ECO:0000256" key="3">
    <source>
        <dbReference type="ARBA" id="ARBA00010031"/>
    </source>
</evidence>
<keyword evidence="7" id="KW-1015">Disulfide bond</keyword>
<sequence length="186" mass="17998">MKASFVTLAVAGLAAAQNLEGLSPCIKSCIEKSLSVTGCTGSAQEIAACACKPETQAKLATPVTKCVTENKCDPADLVKAQGVSAAQCKAAGGSVPGSGNTTSVATTTTNTNTGTTVPTGVFPTNSSNHTTTGSSTEVATGTNTSPPTSTGSQTRTSGQPTATNGAAVVGPAAGAFIALFAAVAAL</sequence>
<keyword evidence="5" id="KW-0472">Membrane</keyword>
<comment type="subcellular location">
    <subcellularLocation>
        <location evidence="1">Membrane</location>
        <topology evidence="1">Lipid-anchor</topology>
        <topology evidence="1">GPI-anchor</topology>
    </subcellularLocation>
    <subcellularLocation>
        <location evidence="2">Secreted</location>
    </subcellularLocation>
</comment>
<proteinExistence type="inferred from homology"/>
<feature type="domain" description="CFEM" evidence="12">
    <location>
        <begin position="1"/>
        <end position="115"/>
    </location>
</feature>
<organism evidence="13 14">
    <name type="scientific">Epichloe festucae (strain Fl1)</name>
    <dbReference type="NCBI Taxonomy" id="877507"/>
    <lineage>
        <taxon>Eukaryota</taxon>
        <taxon>Fungi</taxon>
        <taxon>Dikarya</taxon>
        <taxon>Ascomycota</taxon>
        <taxon>Pezizomycotina</taxon>
        <taxon>Sordariomycetes</taxon>
        <taxon>Hypocreomycetidae</taxon>
        <taxon>Hypocreales</taxon>
        <taxon>Clavicipitaceae</taxon>
        <taxon>Epichloe</taxon>
    </lineage>
</organism>
<dbReference type="OrthoDB" id="3559948at2759"/>
<feature type="signal peptide" evidence="11">
    <location>
        <begin position="1"/>
        <end position="16"/>
    </location>
</feature>
<keyword evidence="6 11" id="KW-0732">Signal</keyword>
<comment type="similarity">
    <text evidence="3">Belongs to the RBT5 family.</text>
</comment>
<evidence type="ECO:0000256" key="5">
    <source>
        <dbReference type="ARBA" id="ARBA00022622"/>
    </source>
</evidence>
<feature type="chain" id="PRO_5034698410" description="CFEM domain-containing protein" evidence="11">
    <location>
        <begin position="17"/>
        <end position="186"/>
    </location>
</feature>